<feature type="domain" description="Pesticidal crystal protein" evidence="5">
    <location>
        <begin position="181"/>
        <end position="331"/>
    </location>
</feature>
<dbReference type="SUPFAM" id="SSF50370">
    <property type="entry name" value="Ricin B-like lectins"/>
    <property type="match status" value="1"/>
</dbReference>
<reference evidence="7 8" key="1">
    <citation type="submission" date="2020-08" db="EMBL/GenBank/DDBJ databases">
        <title>Novel species isolated from subtropical streams in China.</title>
        <authorList>
            <person name="Lu H."/>
        </authorList>
    </citation>
    <scope>NUCLEOTIDE SEQUENCE [LARGE SCALE GENOMIC DNA]</scope>
    <source>
        <strain evidence="7 8">CY18W</strain>
    </source>
</reference>
<dbReference type="InterPro" id="IPR036716">
    <property type="entry name" value="Pest_crys_N_sf"/>
</dbReference>
<proteinExistence type="inferred from homology"/>
<dbReference type="CDD" id="cd00161">
    <property type="entry name" value="beta-trefoil_Ricin-like"/>
    <property type="match status" value="1"/>
</dbReference>
<feature type="domain" description="Ricin B lectin" evidence="6">
    <location>
        <begin position="48"/>
        <end position="136"/>
    </location>
</feature>
<evidence type="ECO:0000259" key="5">
    <source>
        <dbReference type="Pfam" id="PF03945"/>
    </source>
</evidence>
<evidence type="ECO:0000256" key="4">
    <source>
        <dbReference type="ARBA" id="ARBA00023026"/>
    </source>
</evidence>
<evidence type="ECO:0000256" key="2">
    <source>
        <dbReference type="ARBA" id="ARBA00022656"/>
    </source>
</evidence>
<dbReference type="Pfam" id="PF14200">
    <property type="entry name" value="RicinB_lectin_2"/>
    <property type="match status" value="1"/>
</dbReference>
<comment type="caution">
    <text evidence="7">The sequence shown here is derived from an EMBL/GenBank/DDBJ whole genome shotgun (WGS) entry which is preliminary data.</text>
</comment>
<evidence type="ECO:0000313" key="7">
    <source>
        <dbReference type="EMBL" id="MBC3919199.1"/>
    </source>
</evidence>
<keyword evidence="8" id="KW-1185">Reference proteome</keyword>
<name>A0ABR6ZU98_9BURK</name>
<dbReference type="Gene3D" id="2.100.10.30">
    <property type="entry name" value="Jacalin-like lectin domain"/>
    <property type="match status" value="1"/>
</dbReference>
<evidence type="ECO:0000259" key="6">
    <source>
        <dbReference type="Pfam" id="PF14200"/>
    </source>
</evidence>
<evidence type="ECO:0000313" key="8">
    <source>
        <dbReference type="Proteomes" id="UP000650424"/>
    </source>
</evidence>
<organism evidence="7 8">
    <name type="scientific">Undibacterium hunanense</name>
    <dbReference type="NCBI Taxonomy" id="2762292"/>
    <lineage>
        <taxon>Bacteria</taxon>
        <taxon>Pseudomonadati</taxon>
        <taxon>Pseudomonadota</taxon>
        <taxon>Betaproteobacteria</taxon>
        <taxon>Burkholderiales</taxon>
        <taxon>Oxalobacteraceae</taxon>
        <taxon>Undibacterium</taxon>
    </lineage>
</organism>
<sequence length="579" mass="65193">MAFDPIPGQFFLIRSVKSGLVLQVRDKAGHRGAEIVQDEMVTEEGKGNHQHFQFVSYQQGYYSIRSRSSGKSFDVTNLSQDNGAAVIQWDVTPHQGNQQFSLHPAGNNRYFISAHHSLKFLMVNGNDKPKGARLVQDIGKGADYQFTFEPVPPVAARGLREIVLLGNDQFREGALSLIGEVPKVGGAIKFVTDLLWPNSRPPLIEQVRDYVVSIAREMIEESYIRDLGLKLSGFKNQMDQYSLATPGTDKGQWMTSMVASLEAMRPYFFDQASPEKTLPHLVIMGTLHLGILRERYDNYEKIYDKPHANPAELLKDLQKRVALYVEGCQKARANTLRWRLDKIGYHREVVYENGHPHHDAFVATDSFDGWKSYSGGGDMTYQQAEALAVTKRDARLALIKDHFSVELDTLLSAALLWRYYDPAIKEKARFEHCILKSKLYGEAEGTYFELPSKPQQASPIWQIVLFVREDGQVLNGIRIRPRDGSGEVVYGSETGTKRELYLDQDEAIVAAWGNEAPLNSLYLFTNKWKDVGGGQRQRGNCWSSEPPVGASGQLDSLFGYTKNGVITGIGFNWRCTKQQ</sequence>
<comment type="similarity">
    <text evidence="1">Belongs to the delta endotoxin family.</text>
</comment>
<dbReference type="InterPro" id="IPR036404">
    <property type="entry name" value="Jacalin-like_lectin_dom_sf"/>
</dbReference>
<keyword evidence="4" id="KW-0843">Virulence</keyword>
<protein>
    <submittedName>
        <fullName evidence="7">RICIN domain-containing protein</fullName>
    </submittedName>
</protein>
<dbReference type="Pfam" id="PF03945">
    <property type="entry name" value="Endotoxin_N"/>
    <property type="match status" value="1"/>
</dbReference>
<dbReference type="Proteomes" id="UP000650424">
    <property type="component" value="Unassembled WGS sequence"/>
</dbReference>
<dbReference type="InterPro" id="IPR005639">
    <property type="entry name" value="Pest_crys_dom_I"/>
</dbReference>
<evidence type="ECO:0000256" key="3">
    <source>
        <dbReference type="ARBA" id="ARBA00022969"/>
    </source>
</evidence>
<dbReference type="SUPFAM" id="SSF51101">
    <property type="entry name" value="Mannose-binding lectins"/>
    <property type="match status" value="1"/>
</dbReference>
<dbReference type="InterPro" id="IPR035992">
    <property type="entry name" value="Ricin_B-like_lectins"/>
</dbReference>
<keyword evidence="2" id="KW-0800">Toxin</keyword>
<dbReference type="Gene3D" id="2.80.10.50">
    <property type="match status" value="1"/>
</dbReference>
<dbReference type="Gene3D" id="1.20.190.10">
    <property type="entry name" value="Pesticidal crystal protein, N-terminal domain"/>
    <property type="match status" value="1"/>
</dbReference>
<dbReference type="RefSeq" id="WP_186948460.1">
    <property type="nucleotide sequence ID" value="NZ_JACOGF010000008.1"/>
</dbReference>
<gene>
    <name evidence="7" type="ORF">H8L32_17030</name>
</gene>
<accession>A0ABR6ZU98</accession>
<evidence type="ECO:0000256" key="1">
    <source>
        <dbReference type="ARBA" id="ARBA00007819"/>
    </source>
</evidence>
<dbReference type="InterPro" id="IPR000772">
    <property type="entry name" value="Ricin_B_lectin"/>
</dbReference>
<keyword evidence="3" id="KW-0749">Sporulation</keyword>
<dbReference type="EMBL" id="JACOGF010000008">
    <property type="protein sequence ID" value="MBC3919199.1"/>
    <property type="molecule type" value="Genomic_DNA"/>
</dbReference>
<dbReference type="SUPFAM" id="SSF56849">
    <property type="entry name" value="delta-Endotoxin (insectocide), N-terminal domain"/>
    <property type="match status" value="1"/>
</dbReference>